<dbReference type="CDD" id="cd03364">
    <property type="entry name" value="TOPRIM_DnaG_primases"/>
    <property type="match status" value="1"/>
</dbReference>
<evidence type="ECO:0000313" key="18">
    <source>
        <dbReference type="Proteomes" id="UP000245423"/>
    </source>
</evidence>
<dbReference type="PROSITE" id="PS50880">
    <property type="entry name" value="TOPRIM"/>
    <property type="match status" value="1"/>
</dbReference>
<evidence type="ECO:0000256" key="4">
    <source>
        <dbReference type="ARBA" id="ARBA00022695"/>
    </source>
</evidence>
<feature type="domain" description="Toprim" evidence="16">
    <location>
        <begin position="254"/>
        <end position="335"/>
    </location>
</feature>
<keyword evidence="9" id="KW-0460">Magnesium</keyword>
<dbReference type="PANTHER" id="PTHR30313">
    <property type="entry name" value="DNA PRIMASE"/>
    <property type="match status" value="1"/>
</dbReference>
<keyword evidence="7 12" id="KW-0863">Zinc-finger</keyword>
<sequence length="613" mass="71554">MTYKINDELIEKIHDSSDLVDIVSRYVRLKKTGGNYVGLCPFHSEKTPSFTVSESKQLFHCFGCGEGGDLINFVMKIENLSFIDAVKFLADLQGIPLEENKIDYKLKLEKDILYAINKDAARFYYYNLNNNKRPLRYLQNRNIDKNIINKFGLGYAPDRWESVNNYLIEKGYKEVDIEKAGLIGRRKDNTGYYDRFRNRIIFPIIDFKGRVIGFGGRVLDNSMPKYLNSRDTLIFSKGNNLYGLNLIKKHSDDEKLILVEGYMDVISLYKNGINYAVASLGTAFTHNQAKLLKRYKREIYICYDSDRAGINATIKALNILGKEGIEPKIIVLPIGQDPDDFINENGLEEFNNLIDRALNHIDYKIFINKQKYNLNNTEDKIKFTKEISKILRDLKSPIEKEVYIDKVSREIGVSKEAIQKEVSGRDYKGNTSFYKDKYINGRNRYNKNKIMPIKTVLEPAHLTAEKTLIRLMIKNKEYYNVIRSYLGREDFLNYEHNILANIIFKEYETNSDLTELAPKLIIDKLGKEENLDYNLIYEIMDIDVDFLPDNKHKLIEDLIKRIEYSKLEMTRKEILKEIQEIESKKRKDEGDVEKFKSLCLELTKLDKKLKSHI</sequence>
<dbReference type="GO" id="GO:0003899">
    <property type="term" value="F:DNA-directed RNA polymerase activity"/>
    <property type="evidence" value="ECO:0007669"/>
    <property type="project" value="UniProtKB-UniRule"/>
</dbReference>
<dbReference type="GO" id="GO:0003677">
    <property type="term" value="F:DNA binding"/>
    <property type="evidence" value="ECO:0007669"/>
    <property type="project" value="UniProtKB-KW"/>
</dbReference>
<evidence type="ECO:0000256" key="10">
    <source>
        <dbReference type="ARBA" id="ARBA00023125"/>
    </source>
</evidence>
<comment type="subunit">
    <text evidence="12">Monomer. Interacts with DnaB.</text>
</comment>
<dbReference type="InterPro" id="IPR016136">
    <property type="entry name" value="DNA_helicase_N/primase_C"/>
</dbReference>
<dbReference type="OrthoDB" id="9803773at2"/>
<name>M1ZF77_9FIRM</name>
<dbReference type="InterPro" id="IPR034151">
    <property type="entry name" value="TOPRIM_DnaG_bac"/>
</dbReference>
<organism evidence="17 18">
    <name type="scientific">[Clostridium] ultunense Esp</name>
    <dbReference type="NCBI Taxonomy" id="1288971"/>
    <lineage>
        <taxon>Bacteria</taxon>
        <taxon>Bacillati</taxon>
        <taxon>Bacillota</taxon>
        <taxon>Tissierellia</taxon>
        <taxon>Tissierellales</taxon>
        <taxon>Tepidimicrobiaceae</taxon>
        <taxon>Schnuerera</taxon>
    </lineage>
</organism>
<dbReference type="Proteomes" id="UP000245423">
    <property type="component" value="Chromosome 1"/>
</dbReference>
<dbReference type="PANTHER" id="PTHR30313:SF2">
    <property type="entry name" value="DNA PRIMASE"/>
    <property type="match status" value="1"/>
</dbReference>
<dbReference type="HAMAP" id="MF_00974">
    <property type="entry name" value="DNA_primase_DnaG"/>
    <property type="match status" value="1"/>
</dbReference>
<dbReference type="InterPro" id="IPR037068">
    <property type="entry name" value="DNA_primase_core_N_sf"/>
</dbReference>
<dbReference type="Pfam" id="PF01807">
    <property type="entry name" value="Zn_ribbon_DnaG"/>
    <property type="match status" value="1"/>
</dbReference>
<dbReference type="Gene3D" id="3.90.980.10">
    <property type="entry name" value="DNA primase, catalytic core, N-terminal domain"/>
    <property type="match status" value="1"/>
</dbReference>
<keyword evidence="8 12" id="KW-0862">Zinc</keyword>
<keyword evidence="5 12" id="KW-0235">DNA replication</keyword>
<keyword evidence="11 12" id="KW-0804">Transcription</keyword>
<evidence type="ECO:0000256" key="1">
    <source>
        <dbReference type="ARBA" id="ARBA00022478"/>
    </source>
</evidence>
<evidence type="ECO:0000256" key="5">
    <source>
        <dbReference type="ARBA" id="ARBA00022705"/>
    </source>
</evidence>
<dbReference type="Pfam" id="PF10410">
    <property type="entry name" value="DnaB_bind"/>
    <property type="match status" value="1"/>
</dbReference>
<dbReference type="GO" id="GO:0008270">
    <property type="term" value="F:zinc ion binding"/>
    <property type="evidence" value="ECO:0007669"/>
    <property type="project" value="UniProtKB-UniRule"/>
</dbReference>
<dbReference type="Pfam" id="PF13155">
    <property type="entry name" value="Toprim_2"/>
    <property type="match status" value="1"/>
</dbReference>
<evidence type="ECO:0000313" key="17">
    <source>
        <dbReference type="EMBL" id="SHD77416.1"/>
    </source>
</evidence>
<dbReference type="Gene3D" id="1.10.860.10">
    <property type="entry name" value="DNAb Helicase, Chain A"/>
    <property type="match status" value="1"/>
</dbReference>
<dbReference type="SUPFAM" id="SSF57783">
    <property type="entry name" value="Zinc beta-ribbon"/>
    <property type="match status" value="1"/>
</dbReference>
<evidence type="ECO:0000256" key="15">
    <source>
        <dbReference type="SAM" id="Coils"/>
    </source>
</evidence>
<protein>
    <recommendedName>
        <fullName evidence="12 13">DNA primase</fullName>
        <ecNumber evidence="12">2.7.7.101</ecNumber>
    </recommendedName>
</protein>
<dbReference type="GO" id="GO:1990077">
    <property type="term" value="C:primosome complex"/>
    <property type="evidence" value="ECO:0007669"/>
    <property type="project" value="UniProtKB-KW"/>
</dbReference>
<dbReference type="InterPro" id="IPR006295">
    <property type="entry name" value="DNA_primase_DnaG"/>
</dbReference>
<keyword evidence="15" id="KW-0175">Coiled coil</keyword>
<dbReference type="FunFam" id="3.90.580.10:FF:000001">
    <property type="entry name" value="DNA primase"/>
    <property type="match status" value="1"/>
</dbReference>
<feature type="coiled-coil region" evidence="15">
    <location>
        <begin position="564"/>
        <end position="591"/>
    </location>
</feature>
<keyword evidence="1 12" id="KW-0240">DNA-directed RNA polymerase</keyword>
<dbReference type="HOGENOM" id="CLU_013501_3_3_9"/>
<evidence type="ECO:0000259" key="16">
    <source>
        <dbReference type="PROSITE" id="PS50880"/>
    </source>
</evidence>
<dbReference type="GO" id="GO:0000428">
    <property type="term" value="C:DNA-directed RNA polymerase complex"/>
    <property type="evidence" value="ECO:0007669"/>
    <property type="project" value="UniProtKB-KW"/>
</dbReference>
<keyword evidence="3 12" id="KW-0808">Transferase</keyword>
<gene>
    <name evidence="12 17" type="primary">dnaG</name>
    <name evidence="17" type="ORF">CUESP1_2059</name>
</gene>
<dbReference type="Gene3D" id="3.90.580.10">
    <property type="entry name" value="Zinc finger, CHC2-type domain"/>
    <property type="match status" value="1"/>
</dbReference>
<feature type="zinc finger region" description="CHC2-type" evidence="12 14">
    <location>
        <begin position="40"/>
        <end position="64"/>
    </location>
</feature>
<evidence type="ECO:0000256" key="7">
    <source>
        <dbReference type="ARBA" id="ARBA00022771"/>
    </source>
</evidence>
<dbReference type="SMART" id="SM00493">
    <property type="entry name" value="TOPRIM"/>
    <property type="match status" value="1"/>
</dbReference>
<dbReference type="PIRSF" id="PIRSF002811">
    <property type="entry name" value="DnaG"/>
    <property type="match status" value="1"/>
</dbReference>
<keyword evidence="4 12" id="KW-0548">Nucleotidyltransferase</keyword>
<accession>M1ZF77</accession>
<evidence type="ECO:0000256" key="3">
    <source>
        <dbReference type="ARBA" id="ARBA00022679"/>
    </source>
</evidence>
<dbReference type="SUPFAM" id="SSF56731">
    <property type="entry name" value="DNA primase core"/>
    <property type="match status" value="1"/>
</dbReference>
<keyword evidence="2 12" id="KW-0639">Primosome</keyword>
<comment type="similarity">
    <text evidence="12 13">Belongs to the DnaG primase family.</text>
</comment>
<dbReference type="InterPro" id="IPR030846">
    <property type="entry name" value="DnaG_bac"/>
</dbReference>
<dbReference type="FunFam" id="3.90.980.10:FF:000001">
    <property type="entry name" value="DNA primase"/>
    <property type="match status" value="1"/>
</dbReference>
<evidence type="ECO:0000256" key="8">
    <source>
        <dbReference type="ARBA" id="ARBA00022833"/>
    </source>
</evidence>
<comment type="cofactor">
    <cofactor evidence="12 13 14">
        <name>Zn(2+)</name>
        <dbReference type="ChEBI" id="CHEBI:29105"/>
    </cofactor>
    <text evidence="12 13 14">Binds 1 zinc ion per monomer.</text>
</comment>
<evidence type="ECO:0000256" key="2">
    <source>
        <dbReference type="ARBA" id="ARBA00022515"/>
    </source>
</evidence>
<dbReference type="AlphaFoldDB" id="M1ZF77"/>
<proteinExistence type="inferred from homology"/>
<keyword evidence="10 12" id="KW-0238">DNA-binding</keyword>
<dbReference type="EC" id="2.7.7.101" evidence="12"/>
<dbReference type="NCBIfam" id="TIGR01391">
    <property type="entry name" value="dnaG"/>
    <property type="match status" value="1"/>
</dbReference>
<comment type="catalytic activity">
    <reaction evidence="12">
        <text>ssDNA + n NTP = ssDNA/pppN(pN)n-1 hybrid + (n-1) diphosphate.</text>
        <dbReference type="EC" id="2.7.7.101"/>
    </reaction>
</comment>
<dbReference type="Pfam" id="PF08275">
    <property type="entry name" value="DNAG_N"/>
    <property type="match status" value="1"/>
</dbReference>
<dbReference type="Gene3D" id="3.40.1360.10">
    <property type="match status" value="1"/>
</dbReference>
<dbReference type="InterPro" id="IPR050219">
    <property type="entry name" value="DnaG_primase"/>
</dbReference>
<dbReference type="FunFam" id="3.40.1360.10:FF:000002">
    <property type="entry name" value="DNA primase"/>
    <property type="match status" value="1"/>
</dbReference>
<evidence type="ECO:0000256" key="9">
    <source>
        <dbReference type="ARBA" id="ARBA00022842"/>
    </source>
</evidence>
<dbReference type="InterPro" id="IPR006171">
    <property type="entry name" value="TOPRIM_dom"/>
</dbReference>
<dbReference type="SMART" id="SM00400">
    <property type="entry name" value="ZnF_CHCC"/>
    <property type="match status" value="1"/>
</dbReference>
<dbReference type="InterPro" id="IPR019475">
    <property type="entry name" value="DNA_primase_DnaB-bd"/>
</dbReference>
<dbReference type="InterPro" id="IPR013264">
    <property type="entry name" value="DNAG_N"/>
</dbReference>
<keyword evidence="18" id="KW-1185">Reference proteome</keyword>
<dbReference type="InterPro" id="IPR036977">
    <property type="entry name" value="DNA_primase_Znf_CHC2"/>
</dbReference>
<dbReference type="GO" id="GO:0005737">
    <property type="term" value="C:cytoplasm"/>
    <property type="evidence" value="ECO:0007669"/>
    <property type="project" value="TreeGrafter"/>
</dbReference>
<evidence type="ECO:0000256" key="6">
    <source>
        <dbReference type="ARBA" id="ARBA00022723"/>
    </source>
</evidence>
<reference evidence="17 18" key="1">
    <citation type="submission" date="2016-11" db="EMBL/GenBank/DDBJ databases">
        <authorList>
            <person name="Manzoor S."/>
        </authorList>
    </citation>
    <scope>NUCLEOTIDE SEQUENCE [LARGE SCALE GENOMIC DNA]</scope>
    <source>
        <strain evidence="17">Clostridium ultunense strain Esp</strain>
    </source>
</reference>
<comment type="domain">
    <text evidence="12">Contains an N-terminal zinc-binding domain, a central core domain that contains the primase activity, and a C-terminal DnaB-binding domain.</text>
</comment>
<evidence type="ECO:0000256" key="12">
    <source>
        <dbReference type="HAMAP-Rule" id="MF_00974"/>
    </source>
</evidence>
<evidence type="ECO:0000256" key="13">
    <source>
        <dbReference type="PIRNR" id="PIRNR002811"/>
    </source>
</evidence>
<dbReference type="EMBL" id="LT669839">
    <property type="protein sequence ID" value="SHD77416.1"/>
    <property type="molecule type" value="Genomic_DNA"/>
</dbReference>
<evidence type="ECO:0000256" key="14">
    <source>
        <dbReference type="PIRSR" id="PIRSR002811-1"/>
    </source>
</evidence>
<evidence type="ECO:0000256" key="11">
    <source>
        <dbReference type="ARBA" id="ARBA00023163"/>
    </source>
</evidence>
<comment type="function">
    <text evidence="12 13">RNA polymerase that catalyzes the synthesis of short RNA molecules used as primers for DNA polymerase during DNA replication.</text>
</comment>
<keyword evidence="6 12" id="KW-0479">Metal-binding</keyword>
<dbReference type="InterPro" id="IPR002694">
    <property type="entry name" value="Znf_CHC2"/>
</dbReference>
<dbReference type="RefSeq" id="WP_005587658.1">
    <property type="nucleotide sequence ID" value="NZ_LT669839.1"/>
</dbReference>
<dbReference type="GO" id="GO:0006269">
    <property type="term" value="P:DNA replication, synthesis of primer"/>
    <property type="evidence" value="ECO:0007669"/>
    <property type="project" value="UniProtKB-UniRule"/>
</dbReference>